<organism evidence="1 2">
    <name type="scientific">Aerococcus urinaeequi</name>
    <dbReference type="NCBI Taxonomy" id="51665"/>
    <lineage>
        <taxon>Bacteria</taxon>
        <taxon>Bacillati</taxon>
        <taxon>Bacillota</taxon>
        <taxon>Bacilli</taxon>
        <taxon>Lactobacillales</taxon>
        <taxon>Aerococcaceae</taxon>
        <taxon>Aerococcus</taxon>
    </lineage>
</organism>
<sequence length="286" mass="30997">MAVEPNLTTELGTALSIDFVEQFGQRFRTLQELLGVQRTLPMAAGTLIKTYTSSVTLDGTQVAPGDIIPLSQVTLEDGPSHELEWDKKRKAVTMEDIQKYGFDRAVTLTDNKLINEIQKGVRTKLLTQLSTGTATATGTGLQQVMAKNWATVTAKFDEDDVQVVSFMNPYDAGDYLGNANISTQSAFGMTYIEDFLNNRVVFMSAQIPEGTVYSTADGNLVAAYALMSGGQINQAFDFTTDSTGLIGVTHDINKQRLQAETVTAYGIELFAERLDGIVVGTIAPAV</sequence>
<protein>
    <recommendedName>
        <fullName evidence="3">Major capsid protein</fullName>
    </recommendedName>
</protein>
<proteinExistence type="predicted"/>
<gene>
    <name evidence="1" type="ORF">H3232_05730</name>
</gene>
<name>A0ABR5ZY80_9LACT</name>
<dbReference type="Proteomes" id="UP000540056">
    <property type="component" value="Unassembled WGS sequence"/>
</dbReference>
<evidence type="ECO:0008006" key="3">
    <source>
        <dbReference type="Google" id="ProtNLM"/>
    </source>
</evidence>
<dbReference type="EMBL" id="JACGAN010000008">
    <property type="protein sequence ID" value="MBA5746689.1"/>
    <property type="molecule type" value="Genomic_DNA"/>
</dbReference>
<reference evidence="1 2" key="1">
    <citation type="submission" date="2020-07" db="EMBL/GenBank/DDBJ databases">
        <title>Draft Genome Sequences of Lactobacillales Isolated from the International Space Station.</title>
        <authorList>
            <person name="Bharadwaj A.R."/>
            <person name="Singh N.K."/>
            <person name="Wood J.M."/>
            <person name="Debieu M."/>
            <person name="O'Hara N.B."/>
            <person name="Karouia F."/>
            <person name="Mason C.E."/>
            <person name="Venkateswaran K."/>
        </authorList>
    </citation>
    <scope>NUCLEOTIDE SEQUENCE [LARGE SCALE GENOMIC DNA]</scope>
    <source>
        <strain evidence="1 2">151250015-1-258-55</strain>
    </source>
</reference>
<evidence type="ECO:0000313" key="1">
    <source>
        <dbReference type="EMBL" id="MBA5746689.1"/>
    </source>
</evidence>
<comment type="caution">
    <text evidence="1">The sequence shown here is derived from an EMBL/GenBank/DDBJ whole genome shotgun (WGS) entry which is preliminary data.</text>
</comment>
<dbReference type="RefSeq" id="WP_182023399.1">
    <property type="nucleotide sequence ID" value="NZ_JACGAM010000008.1"/>
</dbReference>
<accession>A0ABR5ZY80</accession>
<evidence type="ECO:0000313" key="2">
    <source>
        <dbReference type="Proteomes" id="UP000540056"/>
    </source>
</evidence>
<keyword evidence="2" id="KW-1185">Reference proteome</keyword>